<proteinExistence type="predicted"/>
<comment type="caution">
    <text evidence="7">The sequence shown here is derived from an EMBL/GenBank/DDBJ whole genome shotgun (WGS) entry which is preliminary data.</text>
</comment>
<evidence type="ECO:0000256" key="5">
    <source>
        <dbReference type="SAM" id="Phobius"/>
    </source>
</evidence>
<keyword evidence="4 5" id="KW-0472">Membrane</keyword>
<evidence type="ECO:0000256" key="1">
    <source>
        <dbReference type="ARBA" id="ARBA00004167"/>
    </source>
</evidence>
<sequence>MNGFHSMRRWIGLFAINGFRLVRRWFWLLGLPLLVLLLALLALGFLISTETGLHGLLALAERAAPGQLSVGTVSGRLLGPLRIENLRYQDGPLQLTLAGADLDWQPTDLFSGELNITRLHFNGLEVQLPPGDSTPSAPEPLVLPDIRLPLTVNISDLQGRAIRIQLPNADPILFDAINFNARTEADGLSLETLEIRAPQGEVRLSGRLNPTGTYPLQIKLDWQLLTPDHGAFSGRGEISGELHDRLQWTQNISGAATLDLSGEIGQPLTPKPTWSVLAALKVADLKPFMPELAGQPLTARIEAQGVLMQFQGQGEMSTSLPELGPATLQFTANGNDQGLKLDELRLTTANRPLTLIAKGEVQFAELRFDASGQWQSLVWPLTGPAQVESAQGEFAVKGTAQDYQFQLAAEVQGPDVPKGRWTLNGQGSDQAVREVKLSGQTLEGTIEGNANVAWLPAVRWQAALTGTGLNPGAQWPDVPGKLKLRLKSEGVLENSILKATALIEELSGTLSGQELIGNAEVALQDQNLTIKTLRMKVGDARLEAEGSLAQRWDLRWKLDAPRLQGLVPNLSGAIASSGALSGLRDRPAVAANFTVQKLRHGDTQIQQLRGEANIDVGGGSRSQLKITGDGLTLGGQNWKSFTLDGSGTPAAHDLKAELVGDPGRFLLALAGSLQTSPLLWQGRITQLSAKDTVAGAWSLDKPAAVRASNRQANLDAACLSSAPTRVCVQGQWDAASGFKGQVQLSNLTPERFKSFLPPGLNLVTSISGNATVNGKPGGALQGKLNLSVAPGRLQMEANGQPIRFILNGGSLQSDLNGRILNTQIKLDLAQTGQLQANLQVQDPFAAAQLNGKVNAAITDLGVMSLFVPQLQKVSGQLKADISVTGPLSKLALRGEIRLENAGAAIPEAGITLQNLQLTAASNGQGPLQLSGSVRSGSGQLQLSGEADPLKPQLSLSIKGQNFQALDTSDLRIQLSPDLKLNVVQQQVRIEGDLTIPQAFLRPGGDRPGAISASNDVVIVNGRNGDEAPSRPRGFAIYARVRVILGDKVQVETPAFKGRLAGSLLIEETPQLAPRGSGSIEVVAGNYRIFGEEIQIQRGQLLFSSSPLDNPGLNFRVARQSQNTSDQIIAGAQIRGTLKQPQMTLFSEPKMPDADILSYLVLGRSPQSGGSESALLFKAANALGLGGDALTKGLGDAFGLDSLQLESSGGREKTSLMLGRYLSPDLYVGYGVGLFNAVNTFNVKFRLSRRLTLESNSSAVGTGVDLIYTIER</sequence>
<dbReference type="GO" id="GO:0097347">
    <property type="term" value="C:TAM protein secretion complex"/>
    <property type="evidence" value="ECO:0007669"/>
    <property type="project" value="TreeGrafter"/>
</dbReference>
<protein>
    <recommendedName>
        <fullName evidence="6">Translocation and assembly module TamB C-terminal domain-containing protein</fullName>
    </recommendedName>
</protein>
<dbReference type="GO" id="GO:0009306">
    <property type="term" value="P:protein secretion"/>
    <property type="evidence" value="ECO:0007669"/>
    <property type="project" value="InterPro"/>
</dbReference>
<feature type="transmembrane region" description="Helical" evidence="5">
    <location>
        <begin position="25"/>
        <end position="47"/>
    </location>
</feature>
<dbReference type="GO" id="GO:0005886">
    <property type="term" value="C:plasma membrane"/>
    <property type="evidence" value="ECO:0007669"/>
    <property type="project" value="InterPro"/>
</dbReference>
<dbReference type="InterPro" id="IPR007452">
    <property type="entry name" value="TamB_C"/>
</dbReference>
<dbReference type="PANTHER" id="PTHR36985:SF1">
    <property type="entry name" value="TRANSLOCATION AND ASSEMBLY MODULE SUBUNIT TAMB"/>
    <property type="match status" value="1"/>
</dbReference>
<evidence type="ECO:0000256" key="3">
    <source>
        <dbReference type="ARBA" id="ARBA00022989"/>
    </source>
</evidence>
<keyword evidence="8" id="KW-1185">Reference proteome</keyword>
<evidence type="ECO:0000313" key="8">
    <source>
        <dbReference type="Proteomes" id="UP000019184"/>
    </source>
</evidence>
<keyword evidence="2 5" id="KW-0812">Transmembrane</keyword>
<reference evidence="7 8" key="1">
    <citation type="journal article" date="2014" name="ISME J.">
        <title>Candidatus Competibacter-lineage genomes retrieved from metagenomes reveal functional metabolic diversity.</title>
        <authorList>
            <person name="McIlroy S.J."/>
            <person name="Albertsen M."/>
            <person name="Andresen E.K."/>
            <person name="Saunders A.M."/>
            <person name="Kristiansen R."/>
            <person name="Stokholm-Bjerregaard M."/>
            <person name="Nielsen K.L."/>
            <person name="Nielsen P.H."/>
        </authorList>
    </citation>
    <scope>NUCLEOTIDE SEQUENCE [LARGE SCALE GENOMIC DNA]</scope>
    <source>
        <strain evidence="7 8">Run_B_J11</strain>
    </source>
</reference>
<gene>
    <name evidence="7" type="ORF">BN874_2150004</name>
</gene>
<dbReference type="AlphaFoldDB" id="A0A7U7J3H3"/>
<feature type="domain" description="Translocation and assembly module TamB C-terminal" evidence="6">
    <location>
        <begin position="935"/>
        <end position="1270"/>
    </location>
</feature>
<evidence type="ECO:0000256" key="4">
    <source>
        <dbReference type="ARBA" id="ARBA00023136"/>
    </source>
</evidence>
<name>A0A7U7J3H3_9GAMM</name>
<dbReference type="OrthoDB" id="5555605at2"/>
<comment type="subcellular location">
    <subcellularLocation>
        <location evidence="1">Membrane</location>
        <topology evidence="1">Single-pass membrane protein</topology>
    </subcellularLocation>
</comment>
<dbReference type="RefSeq" id="WP_034432672.1">
    <property type="nucleotide sequence ID" value="NZ_CBTK010000130.1"/>
</dbReference>
<accession>A0A7U7J3H3</accession>
<evidence type="ECO:0000259" key="6">
    <source>
        <dbReference type="Pfam" id="PF04357"/>
    </source>
</evidence>
<dbReference type="Pfam" id="PF04357">
    <property type="entry name" value="TamB"/>
    <property type="match status" value="1"/>
</dbReference>
<evidence type="ECO:0000256" key="2">
    <source>
        <dbReference type="ARBA" id="ARBA00022692"/>
    </source>
</evidence>
<dbReference type="Proteomes" id="UP000019184">
    <property type="component" value="Unassembled WGS sequence"/>
</dbReference>
<dbReference type="EMBL" id="CBTK010000130">
    <property type="protein sequence ID" value="CDH45209.1"/>
    <property type="molecule type" value="Genomic_DNA"/>
</dbReference>
<dbReference type="PANTHER" id="PTHR36985">
    <property type="entry name" value="TRANSLOCATION AND ASSEMBLY MODULE SUBUNIT TAMB"/>
    <property type="match status" value="1"/>
</dbReference>
<evidence type="ECO:0000313" key="7">
    <source>
        <dbReference type="EMBL" id="CDH45209.1"/>
    </source>
</evidence>
<organism evidence="7 8">
    <name type="scientific">Candidatus Contendobacter odensis Run_B_J11</name>
    <dbReference type="NCBI Taxonomy" id="1400861"/>
    <lineage>
        <taxon>Bacteria</taxon>
        <taxon>Pseudomonadati</taxon>
        <taxon>Pseudomonadota</taxon>
        <taxon>Gammaproteobacteria</taxon>
        <taxon>Candidatus Competibacteraceae</taxon>
        <taxon>Candidatus Contendibacter</taxon>
    </lineage>
</organism>
<keyword evidence="3 5" id="KW-1133">Transmembrane helix</keyword>